<feature type="signal peptide" evidence="1">
    <location>
        <begin position="1"/>
        <end position="23"/>
    </location>
</feature>
<evidence type="ECO:0008006" key="4">
    <source>
        <dbReference type="Google" id="ProtNLM"/>
    </source>
</evidence>
<gene>
    <name evidence="2" type="ORF">A2T98_15085</name>
</gene>
<reference evidence="2 3" key="1">
    <citation type="submission" date="2016-04" db="EMBL/GenBank/DDBJ databases">
        <title>Draft Genome Assembly of the Bloom-forming Cyanobacterium Nodularia spumigena Strain CENA596 in Shrimp Production Ponds.</title>
        <authorList>
            <person name="Popin R.V."/>
            <person name="Rigonato J."/>
            <person name="Abreu V.A."/>
            <person name="Andreote A.P."/>
            <person name="Silveira S.B."/>
            <person name="Odebrecht C."/>
            <person name="Fiore M.F."/>
        </authorList>
    </citation>
    <scope>NUCLEOTIDE SEQUENCE [LARGE SCALE GENOMIC DNA]</scope>
    <source>
        <strain evidence="2 3">CENA596</strain>
    </source>
</reference>
<keyword evidence="1" id="KW-0732">Signal</keyword>
<dbReference type="OrthoDB" id="467760at2"/>
<feature type="chain" id="PRO_5007827624" description="DUF5666 domain-containing protein" evidence="1">
    <location>
        <begin position="24"/>
        <end position="99"/>
    </location>
</feature>
<name>A0A161USY3_NODSP</name>
<dbReference type="RefSeq" id="WP_006194318.1">
    <property type="nucleotide sequence ID" value="NZ_CAWMRI010000214.1"/>
</dbReference>
<protein>
    <recommendedName>
        <fullName evidence="4">DUF5666 domain-containing protein</fullName>
    </recommendedName>
</protein>
<organism evidence="2 3">
    <name type="scientific">Nodularia spumigena CENA596</name>
    <dbReference type="NCBI Taxonomy" id="1819295"/>
    <lineage>
        <taxon>Bacteria</taxon>
        <taxon>Bacillati</taxon>
        <taxon>Cyanobacteriota</taxon>
        <taxon>Cyanophyceae</taxon>
        <taxon>Nostocales</taxon>
        <taxon>Nodulariaceae</taxon>
        <taxon>Nodularia</taxon>
    </lineage>
</organism>
<evidence type="ECO:0000256" key="1">
    <source>
        <dbReference type="SAM" id="SignalP"/>
    </source>
</evidence>
<dbReference type="GeneID" id="78015527"/>
<dbReference type="AlphaFoldDB" id="A0A161USY3"/>
<evidence type="ECO:0000313" key="2">
    <source>
        <dbReference type="EMBL" id="KZL48983.1"/>
    </source>
</evidence>
<evidence type="ECO:0000313" key="3">
    <source>
        <dbReference type="Proteomes" id="UP000076555"/>
    </source>
</evidence>
<dbReference type="EMBL" id="LWAJ01000214">
    <property type="protein sequence ID" value="KZL48983.1"/>
    <property type="molecule type" value="Genomic_DNA"/>
</dbReference>
<dbReference type="Proteomes" id="UP000076555">
    <property type="component" value="Unassembled WGS sequence"/>
</dbReference>
<accession>A0A161USY3</accession>
<comment type="caution">
    <text evidence="2">The sequence shown here is derived from an EMBL/GenBank/DDBJ whole genome shotgun (WGS) entry which is preliminary data.</text>
</comment>
<proteinExistence type="predicted"/>
<sequence length="99" mass="10643">MKLTATRFLFLGVVILASVPAIAQNQGNSFSGRVQRVWEDGFRLNTSGRSITVDTYDICGDNTTRSISAGDQVTVSGEFEVGEFDAFSVTKANGKSVCQ</sequence>